<name>A0A1D8AZN9_9BACT</name>
<dbReference type="Proteomes" id="UP000095228">
    <property type="component" value="Chromosome"/>
</dbReference>
<evidence type="ECO:0000313" key="1">
    <source>
        <dbReference type="EMBL" id="AOS46359.1"/>
    </source>
</evidence>
<accession>A0A1D8AZN9</accession>
<gene>
    <name evidence="1" type="ORF">Verru16b_03463</name>
</gene>
<dbReference type="STRING" id="1838286.Verru16b_03463"/>
<dbReference type="AlphaFoldDB" id="A0A1D8AZN9"/>
<protein>
    <submittedName>
        <fullName evidence="1">Uncharacterized protein</fullName>
    </submittedName>
</protein>
<reference evidence="1 2" key="1">
    <citation type="submission" date="2016-06" db="EMBL/GenBank/DDBJ databases">
        <title>Three novel species with peptidoglycan cell walls form the new genus Lacunisphaera gen. nov. in the family Opitutaceae of the verrucomicrobial subdivision 4.</title>
        <authorList>
            <person name="Rast P."/>
            <person name="Gloeckner I."/>
            <person name="Jogler M."/>
            <person name="Boedeker C."/>
            <person name="Jeske O."/>
            <person name="Wiegand S."/>
            <person name="Reinhardt R."/>
            <person name="Schumann P."/>
            <person name="Rohde M."/>
            <person name="Spring S."/>
            <person name="Gloeckner F.O."/>
            <person name="Jogler C."/>
        </authorList>
    </citation>
    <scope>NUCLEOTIDE SEQUENCE [LARGE SCALE GENOMIC DNA]</scope>
    <source>
        <strain evidence="1 2">IG16b</strain>
    </source>
</reference>
<proteinExistence type="predicted"/>
<sequence>MTRFVVSHLSMTRRSLVSTPVLASLISNTKIKLFFVPMNTFPDLSVSSKCPAFGGDCLLDGMTGLQQPFAGAFQPAA</sequence>
<dbReference type="EMBL" id="CP016094">
    <property type="protein sequence ID" value="AOS46359.1"/>
    <property type="molecule type" value="Genomic_DNA"/>
</dbReference>
<evidence type="ECO:0000313" key="2">
    <source>
        <dbReference type="Proteomes" id="UP000095228"/>
    </source>
</evidence>
<dbReference type="KEGG" id="obg:Verru16b_03463"/>
<organism evidence="1 2">
    <name type="scientific">Lacunisphaera limnophila</name>
    <dbReference type="NCBI Taxonomy" id="1838286"/>
    <lineage>
        <taxon>Bacteria</taxon>
        <taxon>Pseudomonadati</taxon>
        <taxon>Verrucomicrobiota</taxon>
        <taxon>Opitutia</taxon>
        <taxon>Opitutales</taxon>
        <taxon>Opitutaceae</taxon>
        <taxon>Lacunisphaera</taxon>
    </lineage>
</organism>
<keyword evidence="2" id="KW-1185">Reference proteome</keyword>